<feature type="transmembrane region" description="Helical" evidence="7">
    <location>
        <begin position="89"/>
        <end position="108"/>
    </location>
</feature>
<feature type="transmembrane region" description="Helical" evidence="7">
    <location>
        <begin position="397"/>
        <end position="422"/>
    </location>
</feature>
<dbReference type="GO" id="GO:0000329">
    <property type="term" value="C:fungal-type vacuole membrane"/>
    <property type="evidence" value="ECO:0007669"/>
    <property type="project" value="TreeGrafter"/>
</dbReference>
<accession>A0AAF0DMU6</accession>
<feature type="transmembrane region" description="Helical" evidence="7">
    <location>
        <begin position="50"/>
        <end position="69"/>
    </location>
</feature>
<feature type="transmembrane region" description="Helical" evidence="7">
    <location>
        <begin position="120"/>
        <end position="138"/>
    </location>
</feature>
<keyword evidence="6 7" id="KW-0472">Membrane</keyword>
<dbReference type="PANTHER" id="PTHR10332:SF88">
    <property type="entry name" value="EQUILIBRATIVE NUCLEOSIDE TRANSPORTER 1, ISOFORM A"/>
    <property type="match status" value="1"/>
</dbReference>
<proteinExistence type="inferred from homology"/>
<protein>
    <recommendedName>
        <fullName evidence="10">Nucleoside transporter</fullName>
    </recommendedName>
</protein>
<dbReference type="Proteomes" id="UP001219355">
    <property type="component" value="Chromosome 5"/>
</dbReference>
<dbReference type="InterPro" id="IPR036259">
    <property type="entry name" value="MFS_trans_sf"/>
</dbReference>
<evidence type="ECO:0000313" key="8">
    <source>
        <dbReference type="EMBL" id="WEW61741.1"/>
    </source>
</evidence>
<dbReference type="AlphaFoldDB" id="A0AAF0DMU6"/>
<keyword evidence="4 7" id="KW-0812">Transmembrane</keyword>
<dbReference type="PANTHER" id="PTHR10332">
    <property type="entry name" value="EQUILIBRATIVE NUCLEOSIDE TRANSPORTER"/>
    <property type="match status" value="1"/>
</dbReference>
<dbReference type="PIRSF" id="PIRSF016379">
    <property type="entry name" value="ENT"/>
    <property type="match status" value="1"/>
</dbReference>
<dbReference type="SUPFAM" id="SSF103473">
    <property type="entry name" value="MFS general substrate transporter"/>
    <property type="match status" value="1"/>
</dbReference>
<keyword evidence="9" id="KW-1185">Reference proteome</keyword>
<feature type="transmembrane region" description="Helical" evidence="7">
    <location>
        <begin position="289"/>
        <end position="307"/>
    </location>
</feature>
<dbReference type="GO" id="GO:0005886">
    <property type="term" value="C:plasma membrane"/>
    <property type="evidence" value="ECO:0007669"/>
    <property type="project" value="TreeGrafter"/>
</dbReference>
<evidence type="ECO:0000256" key="4">
    <source>
        <dbReference type="ARBA" id="ARBA00022692"/>
    </source>
</evidence>
<feature type="transmembrane region" description="Helical" evidence="7">
    <location>
        <begin position="144"/>
        <end position="163"/>
    </location>
</feature>
<evidence type="ECO:0000256" key="6">
    <source>
        <dbReference type="ARBA" id="ARBA00023136"/>
    </source>
</evidence>
<name>A0AAF0DMU6_9EURO</name>
<keyword evidence="5 7" id="KW-1133">Transmembrane helix</keyword>
<sequence>MLRSHLQRLFNPPRSYERLGEEDREQDEIEACVTPEAPASAPFSWLEYGIFLWLGVSMLWAWNMFFAAAPYFQRRFDSDPWVRKNFQSSIISVSCITNLSSVFVLAKLQKNACYPRRIKTSILLNIIVFTLLALSTVLFRNVAIRIYFAFVLLMVFAASLVTGTNQNGVFAYVAGFGRDEYTQGIMIGQGVAGVLPCIVQMLAVLVIPDATETVNQETAEYQSAKSAFAYFTTATGVSAIAFFAFLYLNRMQRSRRIVLKHTNIPALVSDEDEAPVKKSIPLYVLFRKLHWTASAIFICFAVTMAFPVFTAEIHSVRESENTVPPPIFRAAAFIPLAFLFWNLGDLLGRMFAGIPALKKLTHRPFLLFMASVARILFIPLYLMCNVRGEGAKIKSDFFYLFIVQLLFGITNGYLCSVCMMGASDWVEEDEREASGAFMGLMLVAGLTSGSLLSFFIGKV</sequence>
<dbReference type="EMBL" id="CP120631">
    <property type="protein sequence ID" value="WEW61741.1"/>
    <property type="molecule type" value="Genomic_DNA"/>
</dbReference>
<feature type="transmembrane region" description="Helical" evidence="7">
    <location>
        <begin position="227"/>
        <end position="248"/>
    </location>
</feature>
<organism evidence="8 9">
    <name type="scientific">Emydomyces testavorans</name>
    <dbReference type="NCBI Taxonomy" id="2070801"/>
    <lineage>
        <taxon>Eukaryota</taxon>
        <taxon>Fungi</taxon>
        <taxon>Dikarya</taxon>
        <taxon>Ascomycota</taxon>
        <taxon>Pezizomycotina</taxon>
        <taxon>Eurotiomycetes</taxon>
        <taxon>Eurotiomycetidae</taxon>
        <taxon>Onygenales</taxon>
        <taxon>Nannizziopsiaceae</taxon>
        <taxon>Emydomyces</taxon>
    </lineage>
</organism>
<feature type="transmembrane region" description="Helical" evidence="7">
    <location>
        <begin position="365"/>
        <end position="382"/>
    </location>
</feature>
<evidence type="ECO:0000313" key="9">
    <source>
        <dbReference type="Proteomes" id="UP001219355"/>
    </source>
</evidence>
<evidence type="ECO:0000256" key="1">
    <source>
        <dbReference type="ARBA" id="ARBA00004141"/>
    </source>
</evidence>
<evidence type="ECO:0000256" key="7">
    <source>
        <dbReference type="SAM" id="Phobius"/>
    </source>
</evidence>
<comment type="subcellular location">
    <subcellularLocation>
        <location evidence="1">Membrane</location>
        <topology evidence="1">Multi-pass membrane protein</topology>
    </subcellularLocation>
</comment>
<feature type="transmembrane region" description="Helical" evidence="7">
    <location>
        <begin position="434"/>
        <end position="456"/>
    </location>
</feature>
<evidence type="ECO:0000256" key="5">
    <source>
        <dbReference type="ARBA" id="ARBA00022989"/>
    </source>
</evidence>
<evidence type="ECO:0000256" key="3">
    <source>
        <dbReference type="ARBA" id="ARBA00022448"/>
    </source>
</evidence>
<gene>
    <name evidence="8" type="ORF">PRK78_007235</name>
</gene>
<feature type="transmembrane region" description="Helical" evidence="7">
    <location>
        <begin position="327"/>
        <end position="344"/>
    </location>
</feature>
<reference evidence="8" key="1">
    <citation type="submission" date="2023-03" db="EMBL/GenBank/DDBJ databases">
        <title>Emydomyces testavorans Genome Sequence.</title>
        <authorList>
            <person name="Hoyer L."/>
        </authorList>
    </citation>
    <scope>NUCLEOTIDE SEQUENCE</scope>
    <source>
        <strain evidence="8">16-2883</strain>
    </source>
</reference>
<dbReference type="InterPro" id="IPR002259">
    <property type="entry name" value="Eqnu_transpt"/>
</dbReference>
<dbReference type="GO" id="GO:0034257">
    <property type="term" value="F:nicotinamide riboside transmembrane transporter activity"/>
    <property type="evidence" value="ECO:0007669"/>
    <property type="project" value="TreeGrafter"/>
</dbReference>
<feature type="transmembrane region" description="Helical" evidence="7">
    <location>
        <begin position="184"/>
        <end position="207"/>
    </location>
</feature>
<evidence type="ECO:0000256" key="2">
    <source>
        <dbReference type="ARBA" id="ARBA00007965"/>
    </source>
</evidence>
<keyword evidence="3" id="KW-0813">Transport</keyword>
<evidence type="ECO:0008006" key="10">
    <source>
        <dbReference type="Google" id="ProtNLM"/>
    </source>
</evidence>
<comment type="similarity">
    <text evidence="2">Belongs to the SLC29A/ENT transporter (TC 2.A.57) family.</text>
</comment>
<dbReference type="GO" id="GO:0015205">
    <property type="term" value="F:nucleobase transmembrane transporter activity"/>
    <property type="evidence" value="ECO:0007669"/>
    <property type="project" value="TreeGrafter"/>
</dbReference>
<dbReference type="Pfam" id="PF01733">
    <property type="entry name" value="Nucleoside_tran"/>
    <property type="match status" value="1"/>
</dbReference>
<dbReference type="PRINTS" id="PR01130">
    <property type="entry name" value="DERENTRNSPRT"/>
</dbReference>